<reference evidence="2" key="1">
    <citation type="submission" date="2020-01" db="EMBL/GenBank/DDBJ databases">
        <authorList>
            <person name="Mishra B."/>
        </authorList>
    </citation>
    <scope>NUCLEOTIDE SEQUENCE [LARGE SCALE GENOMIC DNA]</scope>
</reference>
<dbReference type="Proteomes" id="UP000467841">
    <property type="component" value="Unassembled WGS sequence"/>
</dbReference>
<dbReference type="OrthoDB" id="1113426at2759"/>
<name>A0A6D2IS16_9BRAS</name>
<feature type="transmembrane region" description="Helical" evidence="1">
    <location>
        <begin position="67"/>
        <end position="89"/>
    </location>
</feature>
<proteinExistence type="predicted"/>
<sequence>MDLLYVIGSWSMDYAVPNSNLVANAIVVSVTRDHRYGSYVGNQGPGGSMNFLRWKQRNRTSKATSKFLGLRAAFVFSLFWLPLLFSPLLGTSWYQTSKLSLLI</sequence>
<keyword evidence="1" id="KW-0812">Transmembrane</keyword>
<dbReference type="EMBL" id="CACVBM020001068">
    <property type="protein sequence ID" value="CAA7028425.1"/>
    <property type="molecule type" value="Genomic_DNA"/>
</dbReference>
<keyword evidence="1" id="KW-0472">Membrane</keyword>
<gene>
    <name evidence="2" type="ORF">MERR_LOCUS15660</name>
</gene>
<accession>A0A6D2IS16</accession>
<comment type="caution">
    <text evidence="2">The sequence shown here is derived from an EMBL/GenBank/DDBJ whole genome shotgun (WGS) entry which is preliminary data.</text>
</comment>
<evidence type="ECO:0000313" key="2">
    <source>
        <dbReference type="EMBL" id="CAA7028425.1"/>
    </source>
</evidence>
<dbReference type="AlphaFoldDB" id="A0A6D2IS16"/>
<evidence type="ECO:0000256" key="1">
    <source>
        <dbReference type="SAM" id="Phobius"/>
    </source>
</evidence>
<protein>
    <submittedName>
        <fullName evidence="2">Uncharacterized protein</fullName>
    </submittedName>
</protein>
<keyword evidence="3" id="KW-1185">Reference proteome</keyword>
<evidence type="ECO:0000313" key="3">
    <source>
        <dbReference type="Proteomes" id="UP000467841"/>
    </source>
</evidence>
<organism evidence="2 3">
    <name type="scientific">Microthlaspi erraticum</name>
    <dbReference type="NCBI Taxonomy" id="1685480"/>
    <lineage>
        <taxon>Eukaryota</taxon>
        <taxon>Viridiplantae</taxon>
        <taxon>Streptophyta</taxon>
        <taxon>Embryophyta</taxon>
        <taxon>Tracheophyta</taxon>
        <taxon>Spermatophyta</taxon>
        <taxon>Magnoliopsida</taxon>
        <taxon>eudicotyledons</taxon>
        <taxon>Gunneridae</taxon>
        <taxon>Pentapetalae</taxon>
        <taxon>rosids</taxon>
        <taxon>malvids</taxon>
        <taxon>Brassicales</taxon>
        <taxon>Brassicaceae</taxon>
        <taxon>Coluteocarpeae</taxon>
        <taxon>Microthlaspi</taxon>
    </lineage>
</organism>
<keyword evidence="1" id="KW-1133">Transmembrane helix</keyword>